<comment type="catalytic activity">
    <reaction evidence="4">
        <text>[protein]-peptidylproline (omega=180) = [protein]-peptidylproline (omega=0)</text>
        <dbReference type="Rhea" id="RHEA:16237"/>
        <dbReference type="Rhea" id="RHEA-COMP:10747"/>
        <dbReference type="Rhea" id="RHEA-COMP:10748"/>
        <dbReference type="ChEBI" id="CHEBI:83833"/>
        <dbReference type="ChEBI" id="CHEBI:83834"/>
        <dbReference type="EC" id="5.2.1.8"/>
    </reaction>
</comment>
<name>A0A2M8RFS5_9BRAD</name>
<dbReference type="PANTHER" id="PTHR45625">
    <property type="entry name" value="PEPTIDYL-PROLYL CIS-TRANS ISOMERASE-RELATED"/>
    <property type="match status" value="1"/>
</dbReference>
<protein>
    <recommendedName>
        <fullName evidence="4">Peptidyl-prolyl cis-trans isomerase</fullName>
        <shortName evidence="4">PPIase</shortName>
        <ecNumber evidence="4">5.2.1.8</ecNumber>
    </recommendedName>
</protein>
<evidence type="ECO:0000313" key="7">
    <source>
        <dbReference type="Proteomes" id="UP000231194"/>
    </source>
</evidence>
<dbReference type="InterPro" id="IPR002130">
    <property type="entry name" value="Cyclophilin-type_PPIase_dom"/>
</dbReference>
<dbReference type="CDD" id="cd00317">
    <property type="entry name" value="cyclophilin"/>
    <property type="match status" value="1"/>
</dbReference>
<feature type="domain" description="PPIase cyclophilin-type" evidence="5">
    <location>
        <begin position="28"/>
        <end position="185"/>
    </location>
</feature>
<comment type="function">
    <text evidence="4">PPIases accelerate the folding of proteins. It catalyzes the cis-trans isomerization of proline imidic peptide bonds in oligopeptides.</text>
</comment>
<proteinExistence type="inferred from homology"/>
<dbReference type="Proteomes" id="UP000231194">
    <property type="component" value="Unassembled WGS sequence"/>
</dbReference>
<dbReference type="GO" id="GO:0003755">
    <property type="term" value="F:peptidyl-prolyl cis-trans isomerase activity"/>
    <property type="evidence" value="ECO:0007669"/>
    <property type="project" value="UniProtKB-UniRule"/>
</dbReference>
<evidence type="ECO:0000256" key="3">
    <source>
        <dbReference type="ARBA" id="ARBA00023235"/>
    </source>
</evidence>
<keyword evidence="7" id="KW-1185">Reference proteome</keyword>
<gene>
    <name evidence="6" type="ORF">CVM73_03730</name>
</gene>
<organism evidence="6 7">
    <name type="scientific">Bradyrhizobium forestalis</name>
    <dbReference type="NCBI Taxonomy" id="1419263"/>
    <lineage>
        <taxon>Bacteria</taxon>
        <taxon>Pseudomonadati</taxon>
        <taxon>Pseudomonadota</taxon>
        <taxon>Alphaproteobacteria</taxon>
        <taxon>Hyphomicrobiales</taxon>
        <taxon>Nitrobacteraceae</taxon>
        <taxon>Bradyrhizobium</taxon>
    </lineage>
</organism>
<dbReference type="AlphaFoldDB" id="A0A2M8RFS5"/>
<dbReference type="GO" id="GO:0006457">
    <property type="term" value="P:protein folding"/>
    <property type="evidence" value="ECO:0007669"/>
    <property type="project" value="InterPro"/>
</dbReference>
<dbReference type="EMBL" id="PGVG01000002">
    <property type="protein sequence ID" value="PJG56669.1"/>
    <property type="molecule type" value="Genomic_DNA"/>
</dbReference>
<dbReference type="SUPFAM" id="SSF50891">
    <property type="entry name" value="Cyclophilin-like"/>
    <property type="match status" value="1"/>
</dbReference>
<dbReference type="PROSITE" id="PS50072">
    <property type="entry name" value="CSA_PPIASE_2"/>
    <property type="match status" value="1"/>
</dbReference>
<evidence type="ECO:0000313" key="6">
    <source>
        <dbReference type="EMBL" id="PJG56669.1"/>
    </source>
</evidence>
<evidence type="ECO:0000256" key="1">
    <source>
        <dbReference type="ARBA" id="ARBA00007365"/>
    </source>
</evidence>
<sequence>MIRILAVLAALVFAVPAVAQQLPANLDKANAVVIDSTKGRIVIKLRTDIAPQHAERIKQLAREGFYNNVPFHRVMDGFMAQTGDGQNGNGTGGSKYPNLKQEFSKVHFARGIVGMARRGDSVDSANSQFFIMFADGGSLDGQYTVIGEVVQGMDVVDKLKKASPGSAGGSVTDPDKMVKVQVASDIK</sequence>
<dbReference type="RefSeq" id="WP_100230647.1">
    <property type="nucleotide sequence ID" value="NZ_PGVG01000002.1"/>
</dbReference>
<dbReference type="InterPro" id="IPR044666">
    <property type="entry name" value="Cyclophilin_A-like"/>
</dbReference>
<dbReference type="EC" id="5.2.1.8" evidence="4"/>
<feature type="chain" id="PRO_5014493637" description="Peptidyl-prolyl cis-trans isomerase" evidence="4">
    <location>
        <begin position="20"/>
        <end position="187"/>
    </location>
</feature>
<comment type="caution">
    <text evidence="6">The sequence shown here is derived from an EMBL/GenBank/DDBJ whole genome shotgun (WGS) entry which is preliminary data.</text>
</comment>
<dbReference type="Pfam" id="PF00160">
    <property type="entry name" value="Pro_isomerase"/>
    <property type="match status" value="1"/>
</dbReference>
<dbReference type="InterPro" id="IPR020892">
    <property type="entry name" value="Cyclophilin-type_PPIase_CS"/>
</dbReference>
<dbReference type="PRINTS" id="PR00153">
    <property type="entry name" value="CSAPPISMRASE"/>
</dbReference>
<keyword evidence="2 4" id="KW-0697">Rotamase</keyword>
<dbReference type="PROSITE" id="PS00170">
    <property type="entry name" value="CSA_PPIASE_1"/>
    <property type="match status" value="1"/>
</dbReference>
<dbReference type="InterPro" id="IPR029000">
    <property type="entry name" value="Cyclophilin-like_dom_sf"/>
</dbReference>
<comment type="similarity">
    <text evidence="1 4">Belongs to the cyclophilin-type PPIase family.</text>
</comment>
<reference evidence="6 7" key="1">
    <citation type="submission" date="2017-11" db="EMBL/GenBank/DDBJ databases">
        <title>Bradyrhizobium forestalis sp. nov., an efficient nitrogen-fixing bacterium isolated from nodules of forest legume species in the Amazon.</title>
        <authorList>
            <person name="Costa E.M."/>
            <person name="Guimaraes A."/>
            <person name="Carvalho T.S."/>
            <person name="Rodrigues T.L."/>
            <person name="Ribeiro P.R.A."/>
            <person name="Lebbe L."/>
            <person name="Willems A."/>
            <person name="Moreira F.M.S."/>
        </authorList>
    </citation>
    <scope>NUCLEOTIDE SEQUENCE [LARGE SCALE GENOMIC DNA]</scope>
    <source>
        <strain evidence="6 7">INPA54B</strain>
    </source>
</reference>
<accession>A0A2M8RFS5</accession>
<dbReference type="Gene3D" id="2.40.100.10">
    <property type="entry name" value="Cyclophilin-like"/>
    <property type="match status" value="1"/>
</dbReference>
<feature type="signal peptide" evidence="4">
    <location>
        <begin position="1"/>
        <end position="19"/>
    </location>
</feature>
<dbReference type="OrthoDB" id="9807797at2"/>
<evidence type="ECO:0000259" key="5">
    <source>
        <dbReference type="PROSITE" id="PS50072"/>
    </source>
</evidence>
<keyword evidence="4" id="KW-0732">Signal</keyword>
<evidence type="ECO:0000256" key="2">
    <source>
        <dbReference type="ARBA" id="ARBA00023110"/>
    </source>
</evidence>
<evidence type="ECO:0000256" key="4">
    <source>
        <dbReference type="RuleBase" id="RU363019"/>
    </source>
</evidence>
<dbReference type="PANTHER" id="PTHR45625:SF4">
    <property type="entry name" value="PEPTIDYLPROLYL ISOMERASE DOMAIN AND WD REPEAT-CONTAINING PROTEIN 1"/>
    <property type="match status" value="1"/>
</dbReference>
<keyword evidence="3 4" id="KW-0413">Isomerase</keyword>